<evidence type="ECO:0000259" key="13">
    <source>
        <dbReference type="PROSITE" id="PS51352"/>
    </source>
</evidence>
<keyword evidence="6" id="KW-0560">Oxidoreductase</keyword>
<dbReference type="EC" id="1.11.1.24" evidence="3"/>
<evidence type="ECO:0000256" key="10">
    <source>
        <dbReference type="ARBA" id="ARBA00038489"/>
    </source>
</evidence>
<feature type="active site" description="Cysteine sulfenic acid (-SOH) intermediate; for peroxidase activity" evidence="12">
    <location>
        <position position="46"/>
    </location>
</feature>
<evidence type="ECO:0000313" key="14">
    <source>
        <dbReference type="EMBL" id="KUK81732.1"/>
    </source>
</evidence>
<name>A0A124FYN4_9BACT</name>
<evidence type="ECO:0000256" key="8">
    <source>
        <dbReference type="ARBA" id="ARBA00023284"/>
    </source>
</evidence>
<dbReference type="CDD" id="cd03017">
    <property type="entry name" value="PRX_BCP"/>
    <property type="match status" value="1"/>
</dbReference>
<evidence type="ECO:0000256" key="1">
    <source>
        <dbReference type="ARBA" id="ARBA00003330"/>
    </source>
</evidence>
<dbReference type="GO" id="GO:0005737">
    <property type="term" value="C:cytoplasm"/>
    <property type="evidence" value="ECO:0007669"/>
    <property type="project" value="TreeGrafter"/>
</dbReference>
<dbReference type="PANTHER" id="PTHR42801:SF4">
    <property type="entry name" value="AHPC_TSA FAMILY PROTEIN"/>
    <property type="match status" value="1"/>
</dbReference>
<evidence type="ECO:0000256" key="12">
    <source>
        <dbReference type="PIRSR" id="PIRSR000239-1"/>
    </source>
</evidence>
<dbReference type="PATRIC" id="fig|1184387.3.peg.666"/>
<evidence type="ECO:0000256" key="4">
    <source>
        <dbReference type="ARBA" id="ARBA00022559"/>
    </source>
</evidence>
<dbReference type="Gene3D" id="3.40.30.10">
    <property type="entry name" value="Glutaredoxin"/>
    <property type="match status" value="1"/>
</dbReference>
<evidence type="ECO:0000256" key="11">
    <source>
        <dbReference type="ARBA" id="ARBA00049091"/>
    </source>
</evidence>
<organism evidence="14 15">
    <name type="scientific">Mesotoga prima</name>
    <dbReference type="NCBI Taxonomy" id="1184387"/>
    <lineage>
        <taxon>Bacteria</taxon>
        <taxon>Thermotogati</taxon>
        <taxon>Thermotogota</taxon>
        <taxon>Thermotogae</taxon>
        <taxon>Kosmotogales</taxon>
        <taxon>Kosmotogaceae</taxon>
        <taxon>Mesotoga</taxon>
    </lineage>
</organism>
<comment type="caution">
    <text evidence="14">The sequence shown here is derived from an EMBL/GenBank/DDBJ whole genome shotgun (WGS) entry which is preliminary data.</text>
</comment>
<dbReference type="AlphaFoldDB" id="A0A124FYN4"/>
<evidence type="ECO:0000256" key="5">
    <source>
        <dbReference type="ARBA" id="ARBA00022862"/>
    </source>
</evidence>
<dbReference type="EMBL" id="LGGP01000038">
    <property type="protein sequence ID" value="KUK81732.1"/>
    <property type="molecule type" value="Genomic_DNA"/>
</dbReference>
<evidence type="ECO:0000256" key="3">
    <source>
        <dbReference type="ARBA" id="ARBA00013017"/>
    </source>
</evidence>
<dbReference type="GO" id="GO:0034599">
    <property type="term" value="P:cellular response to oxidative stress"/>
    <property type="evidence" value="ECO:0007669"/>
    <property type="project" value="TreeGrafter"/>
</dbReference>
<evidence type="ECO:0000256" key="6">
    <source>
        <dbReference type="ARBA" id="ARBA00023002"/>
    </source>
</evidence>
<dbReference type="PANTHER" id="PTHR42801">
    <property type="entry name" value="THIOREDOXIN-DEPENDENT PEROXIDE REDUCTASE"/>
    <property type="match status" value="1"/>
</dbReference>
<accession>A0A124FYN4</accession>
<dbReference type="FunFam" id="3.40.30.10:FF:000007">
    <property type="entry name" value="Thioredoxin-dependent thiol peroxidase"/>
    <property type="match status" value="1"/>
</dbReference>
<reference evidence="15" key="1">
    <citation type="journal article" date="2015" name="MBio">
        <title>Genome-Resolved Metagenomic Analysis Reveals Roles for Candidate Phyla and Other Microbial Community Members in Biogeochemical Transformations in Oil Reservoirs.</title>
        <authorList>
            <person name="Hu P."/>
            <person name="Tom L."/>
            <person name="Singh A."/>
            <person name="Thomas B.C."/>
            <person name="Baker B.J."/>
            <person name="Piceno Y.M."/>
            <person name="Andersen G.L."/>
            <person name="Banfield J.F."/>
        </authorList>
    </citation>
    <scope>NUCLEOTIDE SEQUENCE [LARGE SCALE GENOMIC DNA]</scope>
</reference>
<comment type="similarity">
    <text evidence="10">Belongs to the peroxiredoxin family. BCP/PrxQ subfamily.</text>
</comment>
<feature type="domain" description="Thioredoxin" evidence="13">
    <location>
        <begin position="4"/>
        <end position="156"/>
    </location>
</feature>
<dbReference type="InterPro" id="IPR013766">
    <property type="entry name" value="Thioredoxin_domain"/>
</dbReference>
<evidence type="ECO:0000313" key="15">
    <source>
        <dbReference type="Proteomes" id="UP000054092"/>
    </source>
</evidence>
<dbReference type="Pfam" id="PF00578">
    <property type="entry name" value="AhpC-TSA"/>
    <property type="match status" value="1"/>
</dbReference>
<dbReference type="Proteomes" id="UP000054092">
    <property type="component" value="Unassembled WGS sequence"/>
</dbReference>
<comment type="subunit">
    <text evidence="2">Monomer.</text>
</comment>
<evidence type="ECO:0000256" key="9">
    <source>
        <dbReference type="ARBA" id="ARBA00032824"/>
    </source>
</evidence>
<dbReference type="GO" id="GO:0008379">
    <property type="term" value="F:thioredoxin peroxidase activity"/>
    <property type="evidence" value="ECO:0007669"/>
    <property type="project" value="TreeGrafter"/>
</dbReference>
<dbReference type="InterPro" id="IPR050924">
    <property type="entry name" value="Peroxiredoxin_BCP/PrxQ"/>
</dbReference>
<sequence>MAEIELNKAVPDFSLPDQTGTEVSLSDFLGKRVVLYFYPKDNTSGCTLEAENFRDLADQFASNNAVVIGISRDSQKSHQGFALKLDLNFSILSDKNEEIHKLFDVIKPKKMYGKEYLGTERSTFIIDEEGVLIREYRGVKAKGHAQEVLNFISRLK</sequence>
<comment type="function">
    <text evidence="1">Thiol-specific peroxidase that catalyzes the reduction of hydrogen peroxide and organic hydroperoxides to water and alcohols, respectively. Plays a role in cell protection against oxidative stress by detoxifying peroxides and as sensor of hydrogen peroxide-mediated signaling events.</text>
</comment>
<keyword evidence="5" id="KW-0049">Antioxidant</keyword>
<dbReference type="InterPro" id="IPR000866">
    <property type="entry name" value="AhpC/TSA"/>
</dbReference>
<dbReference type="InterPro" id="IPR036249">
    <property type="entry name" value="Thioredoxin-like_sf"/>
</dbReference>
<gene>
    <name evidence="14" type="ORF">XD94_0342</name>
</gene>
<keyword evidence="4" id="KW-0575">Peroxidase</keyword>
<keyword evidence="8" id="KW-0676">Redox-active center</keyword>
<evidence type="ECO:0000256" key="7">
    <source>
        <dbReference type="ARBA" id="ARBA00023157"/>
    </source>
</evidence>
<dbReference type="GO" id="GO:0045454">
    <property type="term" value="P:cell redox homeostasis"/>
    <property type="evidence" value="ECO:0007669"/>
    <property type="project" value="TreeGrafter"/>
</dbReference>
<comment type="catalytic activity">
    <reaction evidence="11">
        <text>a hydroperoxide + [thioredoxin]-dithiol = an alcohol + [thioredoxin]-disulfide + H2O</text>
        <dbReference type="Rhea" id="RHEA:62620"/>
        <dbReference type="Rhea" id="RHEA-COMP:10698"/>
        <dbReference type="Rhea" id="RHEA-COMP:10700"/>
        <dbReference type="ChEBI" id="CHEBI:15377"/>
        <dbReference type="ChEBI" id="CHEBI:29950"/>
        <dbReference type="ChEBI" id="CHEBI:30879"/>
        <dbReference type="ChEBI" id="CHEBI:35924"/>
        <dbReference type="ChEBI" id="CHEBI:50058"/>
        <dbReference type="EC" id="1.11.1.24"/>
    </reaction>
</comment>
<proteinExistence type="inferred from homology"/>
<evidence type="ECO:0000256" key="2">
    <source>
        <dbReference type="ARBA" id="ARBA00011245"/>
    </source>
</evidence>
<dbReference type="PROSITE" id="PS51352">
    <property type="entry name" value="THIOREDOXIN_2"/>
    <property type="match status" value="1"/>
</dbReference>
<dbReference type="InterPro" id="IPR024706">
    <property type="entry name" value="Peroxiredoxin_AhpC-typ"/>
</dbReference>
<dbReference type="SUPFAM" id="SSF52833">
    <property type="entry name" value="Thioredoxin-like"/>
    <property type="match status" value="1"/>
</dbReference>
<protein>
    <recommendedName>
        <fullName evidence="3">thioredoxin-dependent peroxiredoxin</fullName>
        <ecNumber evidence="3">1.11.1.24</ecNumber>
    </recommendedName>
    <alternativeName>
        <fullName evidence="9">Thioredoxin peroxidase</fullName>
    </alternativeName>
</protein>
<dbReference type="PIRSF" id="PIRSF000239">
    <property type="entry name" value="AHPC"/>
    <property type="match status" value="1"/>
</dbReference>
<keyword evidence="7" id="KW-1015">Disulfide bond</keyword>